<keyword evidence="5" id="KW-1185">Reference proteome</keyword>
<dbReference type="InterPro" id="IPR001611">
    <property type="entry name" value="Leu-rich_rpt"/>
</dbReference>
<dbReference type="InterPro" id="IPR032675">
    <property type="entry name" value="LRR_dom_sf"/>
</dbReference>
<accession>A0AAN7JZC8</accession>
<organism evidence="4 5">
    <name type="scientific">Trapa incisa</name>
    <dbReference type="NCBI Taxonomy" id="236973"/>
    <lineage>
        <taxon>Eukaryota</taxon>
        <taxon>Viridiplantae</taxon>
        <taxon>Streptophyta</taxon>
        <taxon>Embryophyta</taxon>
        <taxon>Tracheophyta</taxon>
        <taxon>Spermatophyta</taxon>
        <taxon>Magnoliopsida</taxon>
        <taxon>eudicotyledons</taxon>
        <taxon>Gunneridae</taxon>
        <taxon>Pentapetalae</taxon>
        <taxon>rosids</taxon>
        <taxon>malvids</taxon>
        <taxon>Myrtales</taxon>
        <taxon>Lythraceae</taxon>
        <taxon>Trapa</taxon>
    </lineage>
</organism>
<dbReference type="GO" id="GO:0006952">
    <property type="term" value="P:defense response"/>
    <property type="evidence" value="ECO:0007669"/>
    <property type="project" value="UniProtKB-KW"/>
</dbReference>
<comment type="caution">
    <text evidence="4">The sequence shown here is derived from an EMBL/GenBank/DDBJ whole genome shotgun (WGS) entry which is preliminary data.</text>
</comment>
<evidence type="ECO:0000313" key="4">
    <source>
        <dbReference type="EMBL" id="KAK4756249.1"/>
    </source>
</evidence>
<gene>
    <name evidence="4" type="ORF">SAY87_006376</name>
</gene>
<evidence type="ECO:0000256" key="1">
    <source>
        <dbReference type="ARBA" id="ARBA00022737"/>
    </source>
</evidence>
<dbReference type="Pfam" id="PF23559">
    <property type="entry name" value="WHD_DRP"/>
    <property type="match status" value="1"/>
</dbReference>
<proteinExistence type="predicted"/>
<keyword evidence="2" id="KW-0611">Plant defense</keyword>
<protein>
    <recommendedName>
        <fullName evidence="3">Disease resistance protein winged helix domain-containing protein</fullName>
    </recommendedName>
</protein>
<dbReference type="PROSITE" id="PS51450">
    <property type="entry name" value="LRR"/>
    <property type="match status" value="1"/>
</dbReference>
<evidence type="ECO:0000313" key="5">
    <source>
        <dbReference type="Proteomes" id="UP001345219"/>
    </source>
</evidence>
<name>A0AAN7JZC8_9MYRT</name>
<dbReference type="AlphaFoldDB" id="A0AAN7JZC8"/>
<dbReference type="SUPFAM" id="SSF52058">
    <property type="entry name" value="L domain-like"/>
    <property type="match status" value="1"/>
</dbReference>
<reference evidence="4 5" key="1">
    <citation type="journal article" date="2023" name="Hortic Res">
        <title>Pangenome of water caltrop reveals structural variations and asymmetric subgenome divergence after allopolyploidization.</title>
        <authorList>
            <person name="Zhang X."/>
            <person name="Chen Y."/>
            <person name="Wang L."/>
            <person name="Yuan Y."/>
            <person name="Fang M."/>
            <person name="Shi L."/>
            <person name="Lu R."/>
            <person name="Comes H.P."/>
            <person name="Ma Y."/>
            <person name="Chen Y."/>
            <person name="Huang G."/>
            <person name="Zhou Y."/>
            <person name="Zheng Z."/>
            <person name="Qiu Y."/>
        </authorList>
    </citation>
    <scope>NUCLEOTIDE SEQUENCE [LARGE SCALE GENOMIC DNA]</scope>
    <source>
        <tissue evidence="4">Roots</tissue>
    </source>
</reference>
<dbReference type="EMBL" id="JAXIOK010000013">
    <property type="protein sequence ID" value="KAK4756249.1"/>
    <property type="molecule type" value="Genomic_DNA"/>
</dbReference>
<dbReference type="PANTHER" id="PTHR36766">
    <property type="entry name" value="PLANT BROAD-SPECTRUM MILDEW RESISTANCE PROTEIN RPW8"/>
    <property type="match status" value="1"/>
</dbReference>
<feature type="domain" description="Disease resistance protein winged helix" evidence="3">
    <location>
        <begin position="1"/>
        <end position="49"/>
    </location>
</feature>
<dbReference type="Proteomes" id="UP001345219">
    <property type="component" value="Chromosome 6"/>
</dbReference>
<evidence type="ECO:0000259" key="3">
    <source>
        <dbReference type="Pfam" id="PF23559"/>
    </source>
</evidence>
<dbReference type="InterPro" id="IPR058922">
    <property type="entry name" value="WHD_DRP"/>
</dbReference>
<evidence type="ECO:0000256" key="2">
    <source>
        <dbReference type="ARBA" id="ARBA00022821"/>
    </source>
</evidence>
<dbReference type="Gene3D" id="3.80.10.10">
    <property type="entry name" value="Ribonuclease Inhibitor"/>
    <property type="match status" value="1"/>
</dbReference>
<keyword evidence="1" id="KW-0677">Repeat</keyword>
<dbReference type="PANTHER" id="PTHR36766:SF38">
    <property type="entry name" value="DISEASE RESISTANCE PROTEIN RGA3"/>
    <property type="match status" value="1"/>
</dbReference>
<sequence>MAQGFLKSADVGHDYFMELVWGFFFQDIEKDMYGNISCCKMHDLMHDLAKKEAGSNFAVVDNSNTAKYNHGEVLHVSIFKDEVSKWVGETHNRARSLFCFEDVNKNWIKVILRNFRNTHVLWLIRGIYIDVVSKEIGKLNHLRSLNLSRNNFKALPPSINKLCNLETLNLEYCDSLIELSKGLQS</sequence>